<dbReference type="PaxDb" id="29760-VIT_15s0021g00770.t01"/>
<reference evidence="2" key="1">
    <citation type="journal article" date="2007" name="Nature">
        <title>The grapevine genome sequence suggests ancestral hexaploidization in major angiosperm phyla.</title>
        <authorList>
            <consortium name="The French-Italian Public Consortium for Grapevine Genome Characterization."/>
            <person name="Jaillon O."/>
            <person name="Aury J.-M."/>
            <person name="Noel B."/>
            <person name="Policriti A."/>
            <person name="Clepet C."/>
            <person name="Casagrande A."/>
            <person name="Choisne N."/>
            <person name="Aubourg S."/>
            <person name="Vitulo N."/>
            <person name="Jubin C."/>
            <person name="Vezzi A."/>
            <person name="Legeai F."/>
            <person name="Hugueney P."/>
            <person name="Dasilva C."/>
            <person name="Horner D."/>
            <person name="Mica E."/>
            <person name="Jublot D."/>
            <person name="Poulain J."/>
            <person name="Bruyere C."/>
            <person name="Billault A."/>
            <person name="Segurens B."/>
            <person name="Gouyvenoux M."/>
            <person name="Ugarte E."/>
            <person name="Cattonaro F."/>
            <person name="Anthouard V."/>
            <person name="Vico V."/>
            <person name="Del Fabbro C."/>
            <person name="Alaux M."/>
            <person name="Di Gaspero G."/>
            <person name="Dumas V."/>
            <person name="Felice N."/>
            <person name="Paillard S."/>
            <person name="Juman I."/>
            <person name="Moroldo M."/>
            <person name="Scalabrin S."/>
            <person name="Canaguier A."/>
            <person name="Le Clainche I."/>
            <person name="Malacrida G."/>
            <person name="Durand E."/>
            <person name="Pesole G."/>
            <person name="Laucou V."/>
            <person name="Chatelet P."/>
            <person name="Merdinoglu D."/>
            <person name="Delledonne M."/>
            <person name="Pezzotti M."/>
            <person name="Lecharny A."/>
            <person name="Scarpelli C."/>
            <person name="Artiguenave F."/>
            <person name="Pe M.E."/>
            <person name="Valle G."/>
            <person name="Morgante M."/>
            <person name="Caboche M."/>
            <person name="Adam-Blondon A.-F."/>
            <person name="Weissenbach J."/>
            <person name="Quetier F."/>
            <person name="Wincker P."/>
        </authorList>
    </citation>
    <scope>NUCLEOTIDE SEQUENCE [LARGE SCALE GENOMIC DNA]</scope>
    <source>
        <strain evidence="2">cv. Pinot noir / PN40024</strain>
    </source>
</reference>
<accession>F6GVE6</accession>
<sequence>MDFHPWAFEFFIQAVSILPFLPKKSR</sequence>
<gene>
    <name evidence="1" type="ordered locus">VIT_15s0021g00770</name>
</gene>
<evidence type="ECO:0000313" key="2">
    <source>
        <dbReference type="Proteomes" id="UP000009183"/>
    </source>
</evidence>
<dbReference type="InParanoid" id="F6GVE6"/>
<dbReference type="HOGENOM" id="CLU_3417731_0_0_1"/>
<evidence type="ECO:0000313" key="1">
    <source>
        <dbReference type="EMBL" id="CCB43929.1"/>
    </source>
</evidence>
<protein>
    <submittedName>
        <fullName evidence="1">Uncharacterized protein</fullName>
    </submittedName>
</protein>
<dbReference type="EMBL" id="FN594952">
    <property type="protein sequence ID" value="CCB43929.1"/>
    <property type="molecule type" value="Genomic_DNA"/>
</dbReference>
<dbReference type="AlphaFoldDB" id="F6GVE6"/>
<proteinExistence type="predicted"/>
<dbReference type="Proteomes" id="UP000009183">
    <property type="component" value="Chromosome 15"/>
</dbReference>
<organism evidence="1 2">
    <name type="scientific">Vitis vinifera</name>
    <name type="common">Grape</name>
    <dbReference type="NCBI Taxonomy" id="29760"/>
    <lineage>
        <taxon>Eukaryota</taxon>
        <taxon>Viridiplantae</taxon>
        <taxon>Streptophyta</taxon>
        <taxon>Embryophyta</taxon>
        <taxon>Tracheophyta</taxon>
        <taxon>Spermatophyta</taxon>
        <taxon>Magnoliopsida</taxon>
        <taxon>eudicotyledons</taxon>
        <taxon>Gunneridae</taxon>
        <taxon>Pentapetalae</taxon>
        <taxon>rosids</taxon>
        <taxon>Vitales</taxon>
        <taxon>Vitaceae</taxon>
        <taxon>Viteae</taxon>
        <taxon>Vitis</taxon>
    </lineage>
</organism>
<keyword evidence="2" id="KW-1185">Reference proteome</keyword>
<name>F6GVE6_VITVI</name>